<evidence type="ECO:0000256" key="13">
    <source>
        <dbReference type="RuleBase" id="RU000461"/>
    </source>
</evidence>
<keyword evidence="11 14" id="KW-0472">Membrane</keyword>
<keyword evidence="6 12" id="KW-0479">Metal-binding</keyword>
<dbReference type="PANTHER" id="PTHR24286">
    <property type="entry name" value="CYTOCHROME P450 26"/>
    <property type="match status" value="1"/>
</dbReference>
<dbReference type="Proteomes" id="UP001161247">
    <property type="component" value="Chromosome 7"/>
</dbReference>
<keyword evidence="10 13" id="KW-0503">Monooxygenase</keyword>
<evidence type="ECO:0000313" key="15">
    <source>
        <dbReference type="EMBL" id="CAI9112084.1"/>
    </source>
</evidence>
<keyword evidence="9 12" id="KW-0408">Iron</keyword>
<evidence type="ECO:0000256" key="10">
    <source>
        <dbReference type="ARBA" id="ARBA00023033"/>
    </source>
</evidence>
<evidence type="ECO:0000256" key="7">
    <source>
        <dbReference type="ARBA" id="ARBA00022989"/>
    </source>
</evidence>
<evidence type="ECO:0000256" key="9">
    <source>
        <dbReference type="ARBA" id="ARBA00023004"/>
    </source>
</evidence>
<gene>
    <name evidence="15" type="ORF">OLC1_LOCUS19340</name>
</gene>
<evidence type="ECO:0000256" key="11">
    <source>
        <dbReference type="ARBA" id="ARBA00023136"/>
    </source>
</evidence>
<keyword evidence="8 13" id="KW-0560">Oxidoreductase</keyword>
<evidence type="ECO:0000256" key="1">
    <source>
        <dbReference type="ARBA" id="ARBA00001971"/>
    </source>
</evidence>
<accession>A0AAV1DWN4</accession>
<evidence type="ECO:0000256" key="2">
    <source>
        <dbReference type="ARBA" id="ARBA00004167"/>
    </source>
</evidence>
<organism evidence="15 16">
    <name type="scientific">Oldenlandia corymbosa var. corymbosa</name>
    <dbReference type="NCBI Taxonomy" id="529605"/>
    <lineage>
        <taxon>Eukaryota</taxon>
        <taxon>Viridiplantae</taxon>
        <taxon>Streptophyta</taxon>
        <taxon>Embryophyta</taxon>
        <taxon>Tracheophyta</taxon>
        <taxon>Spermatophyta</taxon>
        <taxon>Magnoliopsida</taxon>
        <taxon>eudicotyledons</taxon>
        <taxon>Gunneridae</taxon>
        <taxon>Pentapetalae</taxon>
        <taxon>asterids</taxon>
        <taxon>lamiids</taxon>
        <taxon>Gentianales</taxon>
        <taxon>Rubiaceae</taxon>
        <taxon>Rubioideae</taxon>
        <taxon>Spermacoceae</taxon>
        <taxon>Hedyotis-Oldenlandia complex</taxon>
        <taxon>Oldenlandia</taxon>
    </lineage>
</organism>
<evidence type="ECO:0000256" key="6">
    <source>
        <dbReference type="ARBA" id="ARBA00022723"/>
    </source>
</evidence>
<feature type="binding site" description="axial binding residue" evidence="12">
    <location>
        <position position="434"/>
    </location>
    <ligand>
        <name>heme</name>
        <dbReference type="ChEBI" id="CHEBI:30413"/>
    </ligand>
    <ligandPart>
        <name>Fe</name>
        <dbReference type="ChEBI" id="CHEBI:18248"/>
    </ligandPart>
</feature>
<comment type="similarity">
    <text evidence="3 13">Belongs to the cytochrome P450 family.</text>
</comment>
<keyword evidence="4 12" id="KW-0349">Heme</keyword>
<sequence length="486" mass="55906">MELSHSSFLLLLSLIIPALVALVFKLTMTKKMGSDLKKQRVLPGTTGWPILGETLDYYWKLGSGNLEKFVADRVAKYSSKVFKTSLLGDPMVVLCSPEGNKFLFANELKHVKFWWPGTLNKIFPKTDKKPSHDHSNKLRNLLQVIFKSDVLRTYVGTIDRLTKRHLESHWDSKQEVVVGHMVTKLLFTLACNIFYGIDDPQKIEMFAKGMKNIESGVIRLPFDFPGTAFRRAIKSSKALLKEVEAIMEQRKIELSDSGRRPLLKDFMSYLMMERDENGEPFKDEDISSHLLGLLLASSTSMHSTMTNVIKCLSEFPDVYASVLEEQNDILAGKGQDELLCWEDLRKMKYSWNVVSEVLRIFTPNTGSFREAITDFNFQGYTIPKGSKIHWMSYATHKDPNYFPEPKKFDPSRFQENRFIAPFTFVPFGGGPRMCPGIEYARLVILVFMHNVVTKFRWEKKIAHEEMVYYPAPKPVNELPVLLRPRH</sequence>
<evidence type="ECO:0000256" key="4">
    <source>
        <dbReference type="ARBA" id="ARBA00022617"/>
    </source>
</evidence>
<keyword evidence="16" id="KW-1185">Reference proteome</keyword>
<dbReference type="InterPro" id="IPR001128">
    <property type="entry name" value="Cyt_P450"/>
</dbReference>
<keyword evidence="7 14" id="KW-1133">Transmembrane helix</keyword>
<dbReference type="PROSITE" id="PS00086">
    <property type="entry name" value="CYTOCHROME_P450"/>
    <property type="match status" value="1"/>
</dbReference>
<dbReference type="Gene3D" id="1.10.630.10">
    <property type="entry name" value="Cytochrome P450"/>
    <property type="match status" value="1"/>
</dbReference>
<dbReference type="EMBL" id="OX459124">
    <property type="protein sequence ID" value="CAI9112084.1"/>
    <property type="molecule type" value="Genomic_DNA"/>
</dbReference>
<dbReference type="SUPFAM" id="SSF48264">
    <property type="entry name" value="Cytochrome P450"/>
    <property type="match status" value="1"/>
</dbReference>
<protein>
    <submittedName>
        <fullName evidence="15">OLC1v1012461C1</fullName>
    </submittedName>
</protein>
<evidence type="ECO:0000256" key="5">
    <source>
        <dbReference type="ARBA" id="ARBA00022692"/>
    </source>
</evidence>
<evidence type="ECO:0000256" key="14">
    <source>
        <dbReference type="SAM" id="Phobius"/>
    </source>
</evidence>
<name>A0AAV1DWN4_OLDCO</name>
<evidence type="ECO:0000256" key="12">
    <source>
        <dbReference type="PIRSR" id="PIRSR602401-1"/>
    </source>
</evidence>
<dbReference type="CDD" id="cd11043">
    <property type="entry name" value="CYP90-like"/>
    <property type="match status" value="1"/>
</dbReference>
<keyword evidence="5 14" id="KW-0812">Transmembrane</keyword>
<dbReference type="InterPro" id="IPR036396">
    <property type="entry name" value="Cyt_P450_sf"/>
</dbReference>
<dbReference type="GO" id="GO:0020037">
    <property type="term" value="F:heme binding"/>
    <property type="evidence" value="ECO:0007669"/>
    <property type="project" value="InterPro"/>
</dbReference>
<dbReference type="PRINTS" id="PR00463">
    <property type="entry name" value="EP450I"/>
</dbReference>
<dbReference type="GO" id="GO:0016712">
    <property type="term" value="F:oxidoreductase activity, acting on paired donors, with incorporation or reduction of molecular oxygen, reduced flavin or flavoprotein as one donor, and incorporation of one atom of oxygen"/>
    <property type="evidence" value="ECO:0007669"/>
    <property type="project" value="UniProtKB-ARBA"/>
</dbReference>
<evidence type="ECO:0000256" key="3">
    <source>
        <dbReference type="ARBA" id="ARBA00010617"/>
    </source>
</evidence>
<comment type="subcellular location">
    <subcellularLocation>
        <location evidence="2">Membrane</location>
        <topology evidence="2">Single-pass membrane protein</topology>
    </subcellularLocation>
</comment>
<dbReference type="PANTHER" id="PTHR24286:SF349">
    <property type="entry name" value="CYTOCHROME P450 716A1-RELATED"/>
    <property type="match status" value="1"/>
</dbReference>
<dbReference type="GO" id="GO:0016125">
    <property type="term" value="P:sterol metabolic process"/>
    <property type="evidence" value="ECO:0007669"/>
    <property type="project" value="TreeGrafter"/>
</dbReference>
<dbReference type="InterPro" id="IPR017972">
    <property type="entry name" value="Cyt_P450_CS"/>
</dbReference>
<dbReference type="Pfam" id="PF00067">
    <property type="entry name" value="p450"/>
    <property type="match status" value="1"/>
</dbReference>
<comment type="cofactor">
    <cofactor evidence="1 12">
        <name>heme</name>
        <dbReference type="ChEBI" id="CHEBI:30413"/>
    </cofactor>
</comment>
<proteinExistence type="inferred from homology"/>
<feature type="transmembrane region" description="Helical" evidence="14">
    <location>
        <begin position="6"/>
        <end position="28"/>
    </location>
</feature>
<dbReference type="GO" id="GO:0005506">
    <property type="term" value="F:iron ion binding"/>
    <property type="evidence" value="ECO:0007669"/>
    <property type="project" value="InterPro"/>
</dbReference>
<reference evidence="15" key="1">
    <citation type="submission" date="2023-03" db="EMBL/GenBank/DDBJ databases">
        <authorList>
            <person name="Julca I."/>
        </authorList>
    </citation>
    <scope>NUCLEOTIDE SEQUENCE</scope>
</reference>
<dbReference type="InterPro" id="IPR002401">
    <property type="entry name" value="Cyt_P450_E_grp-I"/>
</dbReference>
<dbReference type="GO" id="GO:0016020">
    <property type="term" value="C:membrane"/>
    <property type="evidence" value="ECO:0007669"/>
    <property type="project" value="UniProtKB-SubCell"/>
</dbReference>
<dbReference type="FunFam" id="1.10.630.10:FF:000022">
    <property type="entry name" value="Taxadiene 5-alpha hydroxylase"/>
    <property type="match status" value="1"/>
</dbReference>
<evidence type="ECO:0000256" key="8">
    <source>
        <dbReference type="ARBA" id="ARBA00023002"/>
    </source>
</evidence>
<evidence type="ECO:0000313" key="16">
    <source>
        <dbReference type="Proteomes" id="UP001161247"/>
    </source>
</evidence>
<dbReference type="AlphaFoldDB" id="A0AAV1DWN4"/>